<sequence>MNDYEFYENLTVSCEKCGNEKSYLWFDKNDKVYLISCDWCGVNEKSEGMSAPAVKGKKQMFCCEGFKEFSNEELYLDKNPRVFEVRRKLFYHFENSKNPIVEQIKFCPFCGVKFDVVGVGLDN</sequence>
<keyword evidence="2" id="KW-1185">Reference proteome</keyword>
<dbReference type="GeneID" id="39420549"/>
<dbReference type="KEGG" id="nfn:NFRAN_1124"/>
<name>A0A484I8K9_9ARCH</name>
<proteinExistence type="predicted"/>
<evidence type="ECO:0000313" key="2">
    <source>
        <dbReference type="Proteomes" id="UP000294299"/>
    </source>
</evidence>
<dbReference type="Proteomes" id="UP000294299">
    <property type="component" value="Chromosome NFRAN"/>
</dbReference>
<gene>
    <name evidence="1" type="ORF">NFRAN_1124</name>
</gene>
<reference evidence="1 2" key="1">
    <citation type="submission" date="2019-02" db="EMBL/GenBank/DDBJ databases">
        <authorList>
            <person name="Lehtovirta-Morley E L."/>
        </authorList>
    </citation>
    <scope>NUCLEOTIDE SEQUENCE [LARGE SCALE GENOMIC DNA]</scope>
    <source>
        <strain evidence="1">NFRAN1</strain>
    </source>
</reference>
<organism evidence="1 2">
    <name type="scientific">Candidatus Nitrosocosmicus franklandianus</name>
    <dbReference type="NCBI Taxonomy" id="1798806"/>
    <lineage>
        <taxon>Archaea</taxon>
        <taxon>Nitrososphaerota</taxon>
        <taxon>Nitrososphaeria</taxon>
        <taxon>Nitrososphaerales</taxon>
        <taxon>Nitrososphaeraceae</taxon>
        <taxon>Candidatus Nitrosocosmicus</taxon>
    </lineage>
</organism>
<dbReference type="AlphaFoldDB" id="A0A484I8K9"/>
<protein>
    <submittedName>
        <fullName evidence="1">Uncharacterized protein</fullName>
    </submittedName>
</protein>
<accession>A0A484I8K9</accession>
<dbReference type="RefSeq" id="WP_134483362.1">
    <property type="nucleotide sequence ID" value="NZ_LR216287.1"/>
</dbReference>
<evidence type="ECO:0000313" key="1">
    <source>
        <dbReference type="EMBL" id="VFJ13446.1"/>
    </source>
</evidence>
<dbReference type="EMBL" id="LR216287">
    <property type="protein sequence ID" value="VFJ13446.1"/>
    <property type="molecule type" value="Genomic_DNA"/>
</dbReference>
<dbReference type="OrthoDB" id="8699at2157"/>